<organism evidence="14 15">
    <name type="scientific">Tepidibacter hydrothermalis</name>
    <dbReference type="NCBI Taxonomy" id="3036126"/>
    <lineage>
        <taxon>Bacteria</taxon>
        <taxon>Bacillati</taxon>
        <taxon>Bacillota</taxon>
        <taxon>Clostridia</taxon>
        <taxon>Peptostreptococcales</taxon>
        <taxon>Peptostreptococcaceae</taxon>
        <taxon>Tepidibacter</taxon>
    </lineage>
</organism>
<keyword evidence="10" id="KW-0175">Coiled coil</keyword>
<evidence type="ECO:0000256" key="11">
    <source>
        <dbReference type="SAM" id="Phobius"/>
    </source>
</evidence>
<feature type="domain" description="HAMP" evidence="13">
    <location>
        <begin position="321"/>
        <end position="373"/>
    </location>
</feature>
<keyword evidence="4 11" id="KW-0812">Transmembrane</keyword>
<name>A0ABY8ED10_9FIRM</name>
<dbReference type="CDD" id="cd12912">
    <property type="entry name" value="PDC2_MCP_like"/>
    <property type="match status" value="1"/>
</dbReference>
<proteinExistence type="inferred from homology"/>
<dbReference type="Pfam" id="PF02743">
    <property type="entry name" value="dCache_1"/>
    <property type="match status" value="1"/>
</dbReference>
<feature type="transmembrane region" description="Helical" evidence="11">
    <location>
        <begin position="21"/>
        <end position="40"/>
    </location>
</feature>
<feature type="domain" description="Methyl-accepting transducer" evidence="12">
    <location>
        <begin position="392"/>
        <end position="642"/>
    </location>
</feature>
<evidence type="ECO:0000256" key="5">
    <source>
        <dbReference type="ARBA" id="ARBA00022989"/>
    </source>
</evidence>
<dbReference type="CDD" id="cd11386">
    <property type="entry name" value="MCP_signal"/>
    <property type="match status" value="1"/>
</dbReference>
<dbReference type="RefSeq" id="WP_277732787.1">
    <property type="nucleotide sequence ID" value="NZ_CP120733.1"/>
</dbReference>
<dbReference type="PRINTS" id="PR00260">
    <property type="entry name" value="CHEMTRNSDUCR"/>
</dbReference>
<dbReference type="CDD" id="cd18773">
    <property type="entry name" value="PDC1_HK_sensor"/>
    <property type="match status" value="1"/>
</dbReference>
<dbReference type="PROSITE" id="PS50111">
    <property type="entry name" value="CHEMOTAXIS_TRANSDUC_2"/>
    <property type="match status" value="1"/>
</dbReference>
<dbReference type="InterPro" id="IPR004089">
    <property type="entry name" value="MCPsignal_dom"/>
</dbReference>
<keyword evidence="7 9" id="KW-0807">Transducer</keyword>
<evidence type="ECO:0000256" key="10">
    <source>
        <dbReference type="SAM" id="Coils"/>
    </source>
</evidence>
<evidence type="ECO:0000256" key="6">
    <source>
        <dbReference type="ARBA" id="ARBA00023136"/>
    </source>
</evidence>
<dbReference type="SMART" id="SM00304">
    <property type="entry name" value="HAMP"/>
    <property type="match status" value="1"/>
</dbReference>
<dbReference type="InterPro" id="IPR004090">
    <property type="entry name" value="Chemotax_Me-accpt_rcpt"/>
</dbReference>
<evidence type="ECO:0000256" key="9">
    <source>
        <dbReference type="PROSITE-ProRule" id="PRU00284"/>
    </source>
</evidence>
<dbReference type="Proteomes" id="UP001222800">
    <property type="component" value="Chromosome"/>
</dbReference>
<dbReference type="Pfam" id="PF00015">
    <property type="entry name" value="MCPsignal"/>
    <property type="match status" value="1"/>
</dbReference>
<sequence>MKKNKRQIINILPNTFKNKMIMILLLVIIIPVCTLGYMSYYKSYNILDENLMSSSQETTALAEKIINGYLDTIEIQLDMISDTSNIRRINELQNEGVDKGAAQQKIDEYLRLNKEKNINIEHSYIVDNNKNLYIYPYVELPDGFDPTTRPWYTEAVENNGSVVWTEPYIDTDTGQITITASKAITDNGNFVGIVALDVSLNKLSEEISKIKIGQEGYIFVTTVEGMTISHKEKSEIGTTHITKLDVWNEIKTKDSGFVEYTYNGEDKCVGFITDKRLNVKILGAMNESELENDTNAIKYFILYCIIGSIIIGIIVSSLIARSVTKPINSLKEVFLKASNGDLTVKSNIKTKDEFGDLGESFNSMIDNIRDLVKNVKDSSETILNSSGSLAETTEQTSIATNEIGQAIEQIAMVSSDQARDTQDGLNKVEELAASIAEVVQLETNISDITLKTNELSSKGEDVVKILDEKSEMTKQSSRVVSEIVFEVDKKSQDIGTIIQAITNISEQTNLLALNAAIEAARAGENGRGFAVVADEVRKLAEQSNEASKEIEELIKGIQEKSKQAVERMEAGNNIIIDQNKAVLDTKNIFAQISDSIEILIKNNEYVVDHTNSMDNKKNDIVGAIQNLAASSEQTSASTEEVSASTEEQLASIESVASLTQDLNDLANNLSTAINNFKID</sequence>
<dbReference type="SUPFAM" id="SSF58104">
    <property type="entry name" value="Methyl-accepting chemotaxis protein (MCP) signaling domain"/>
    <property type="match status" value="1"/>
</dbReference>
<dbReference type="Pfam" id="PF00672">
    <property type="entry name" value="HAMP"/>
    <property type="match status" value="1"/>
</dbReference>
<evidence type="ECO:0000256" key="8">
    <source>
        <dbReference type="ARBA" id="ARBA00029447"/>
    </source>
</evidence>
<evidence type="ECO:0000259" key="13">
    <source>
        <dbReference type="PROSITE" id="PS50885"/>
    </source>
</evidence>
<accession>A0ABY8ED10</accession>
<dbReference type="CDD" id="cd06225">
    <property type="entry name" value="HAMP"/>
    <property type="match status" value="1"/>
</dbReference>
<feature type="coiled-coil region" evidence="10">
    <location>
        <begin position="533"/>
        <end position="563"/>
    </location>
</feature>
<evidence type="ECO:0000256" key="3">
    <source>
        <dbReference type="ARBA" id="ARBA00022500"/>
    </source>
</evidence>
<dbReference type="EMBL" id="CP120733">
    <property type="protein sequence ID" value="WFD10821.1"/>
    <property type="molecule type" value="Genomic_DNA"/>
</dbReference>
<dbReference type="InterPro" id="IPR033479">
    <property type="entry name" value="dCache_1"/>
</dbReference>
<protein>
    <submittedName>
        <fullName evidence="14">Methyl-accepting chemotaxis protein</fullName>
    </submittedName>
</protein>
<dbReference type="PANTHER" id="PTHR32089">
    <property type="entry name" value="METHYL-ACCEPTING CHEMOTAXIS PROTEIN MCPB"/>
    <property type="match status" value="1"/>
</dbReference>
<dbReference type="InterPro" id="IPR029151">
    <property type="entry name" value="Sensor-like_sf"/>
</dbReference>
<dbReference type="InterPro" id="IPR003660">
    <property type="entry name" value="HAMP_dom"/>
</dbReference>
<evidence type="ECO:0000256" key="1">
    <source>
        <dbReference type="ARBA" id="ARBA00004651"/>
    </source>
</evidence>
<dbReference type="PANTHER" id="PTHR32089:SF114">
    <property type="entry name" value="METHYL-ACCEPTING CHEMOTAXIS PROTEIN MCPB"/>
    <property type="match status" value="1"/>
</dbReference>
<evidence type="ECO:0000256" key="2">
    <source>
        <dbReference type="ARBA" id="ARBA00022475"/>
    </source>
</evidence>
<keyword evidence="6 11" id="KW-0472">Membrane</keyword>
<dbReference type="Gene3D" id="3.30.450.20">
    <property type="entry name" value="PAS domain"/>
    <property type="match status" value="2"/>
</dbReference>
<gene>
    <name evidence="14" type="ORF">P4S50_01720</name>
</gene>
<feature type="transmembrane region" description="Helical" evidence="11">
    <location>
        <begin position="300"/>
        <end position="320"/>
    </location>
</feature>
<evidence type="ECO:0000256" key="4">
    <source>
        <dbReference type="ARBA" id="ARBA00022692"/>
    </source>
</evidence>
<reference evidence="14 15" key="1">
    <citation type="submission" date="2023-03" db="EMBL/GenBank/DDBJ databases">
        <title>Complete genome sequence of Tepidibacter sp. SWIR-1, isolated from a deep-sea hydrothermal vent.</title>
        <authorList>
            <person name="Li X."/>
        </authorList>
    </citation>
    <scope>NUCLEOTIDE SEQUENCE [LARGE SCALE GENOMIC DNA]</scope>
    <source>
        <strain evidence="14 15">SWIR-1</strain>
    </source>
</reference>
<comment type="subcellular location">
    <subcellularLocation>
        <location evidence="1">Cell membrane</location>
        <topology evidence="1">Multi-pass membrane protein</topology>
    </subcellularLocation>
</comment>
<dbReference type="PROSITE" id="PS50885">
    <property type="entry name" value="HAMP"/>
    <property type="match status" value="1"/>
</dbReference>
<evidence type="ECO:0000313" key="15">
    <source>
        <dbReference type="Proteomes" id="UP001222800"/>
    </source>
</evidence>
<comment type="similarity">
    <text evidence="8">Belongs to the methyl-accepting chemotaxis (MCP) protein family.</text>
</comment>
<keyword evidence="5 11" id="KW-1133">Transmembrane helix</keyword>
<keyword evidence="3" id="KW-0145">Chemotaxis</keyword>
<dbReference type="SMART" id="SM00283">
    <property type="entry name" value="MA"/>
    <property type="match status" value="1"/>
</dbReference>
<keyword evidence="2" id="KW-1003">Cell membrane</keyword>
<evidence type="ECO:0000259" key="12">
    <source>
        <dbReference type="PROSITE" id="PS50111"/>
    </source>
</evidence>
<dbReference type="Gene3D" id="1.10.287.950">
    <property type="entry name" value="Methyl-accepting chemotaxis protein"/>
    <property type="match status" value="1"/>
</dbReference>
<evidence type="ECO:0000313" key="14">
    <source>
        <dbReference type="EMBL" id="WFD10821.1"/>
    </source>
</evidence>
<evidence type="ECO:0000256" key="7">
    <source>
        <dbReference type="ARBA" id="ARBA00023224"/>
    </source>
</evidence>
<keyword evidence="15" id="KW-1185">Reference proteome</keyword>
<dbReference type="SUPFAM" id="SSF103190">
    <property type="entry name" value="Sensory domain-like"/>
    <property type="match status" value="1"/>
</dbReference>